<keyword evidence="1" id="KW-1133">Transmembrane helix</keyword>
<keyword evidence="1" id="KW-0472">Membrane</keyword>
<dbReference type="InterPro" id="IPR027417">
    <property type="entry name" value="P-loop_NTPase"/>
</dbReference>
<evidence type="ECO:0000313" key="3">
    <source>
        <dbReference type="EMBL" id="GAA4892627.1"/>
    </source>
</evidence>
<keyword evidence="1" id="KW-0812">Transmembrane</keyword>
<evidence type="ECO:0000259" key="2">
    <source>
        <dbReference type="Pfam" id="PF05707"/>
    </source>
</evidence>
<dbReference type="EMBL" id="BAABJZ010000089">
    <property type="protein sequence ID" value="GAA4892627.1"/>
    <property type="molecule type" value="Genomic_DNA"/>
</dbReference>
<dbReference type="Proteomes" id="UP001499988">
    <property type="component" value="Unassembled WGS sequence"/>
</dbReference>
<keyword evidence="4" id="KW-1185">Reference proteome</keyword>
<dbReference type="InterPro" id="IPR008900">
    <property type="entry name" value="Zot_N"/>
</dbReference>
<organism evidence="3 4">
    <name type="scientific">Ferrimonas pelagia</name>
    <dbReference type="NCBI Taxonomy" id="1177826"/>
    <lineage>
        <taxon>Bacteria</taxon>
        <taxon>Pseudomonadati</taxon>
        <taxon>Pseudomonadota</taxon>
        <taxon>Gammaproteobacteria</taxon>
        <taxon>Alteromonadales</taxon>
        <taxon>Ferrimonadaceae</taxon>
        <taxon>Ferrimonas</taxon>
    </lineage>
</organism>
<comment type="caution">
    <text evidence="3">The sequence shown here is derived from an EMBL/GenBank/DDBJ whole genome shotgun (WGS) entry which is preliminary data.</text>
</comment>
<name>A0ABP9F4M5_9GAMM</name>
<dbReference type="Pfam" id="PF05707">
    <property type="entry name" value="Zot"/>
    <property type="match status" value="1"/>
</dbReference>
<dbReference type="RefSeq" id="WP_345335978.1">
    <property type="nucleotide sequence ID" value="NZ_BAABJZ010000089.1"/>
</dbReference>
<reference evidence="4" key="1">
    <citation type="journal article" date="2019" name="Int. J. Syst. Evol. Microbiol.">
        <title>The Global Catalogue of Microorganisms (GCM) 10K type strain sequencing project: providing services to taxonomists for standard genome sequencing and annotation.</title>
        <authorList>
            <consortium name="The Broad Institute Genomics Platform"/>
            <consortium name="The Broad Institute Genome Sequencing Center for Infectious Disease"/>
            <person name="Wu L."/>
            <person name="Ma J."/>
        </authorList>
    </citation>
    <scope>NUCLEOTIDE SEQUENCE [LARGE SCALE GENOMIC DNA]</scope>
    <source>
        <strain evidence="4">JCM 18401</strain>
    </source>
</reference>
<feature type="domain" description="Zona occludens toxin N-terminal" evidence="2">
    <location>
        <begin position="2"/>
        <end position="253"/>
    </location>
</feature>
<gene>
    <name evidence="3" type="ORF">GCM10023333_27350</name>
</gene>
<dbReference type="Gene3D" id="3.40.50.300">
    <property type="entry name" value="P-loop containing nucleotide triphosphate hydrolases"/>
    <property type="match status" value="1"/>
</dbReference>
<proteinExistence type="predicted"/>
<accession>A0ABP9F4M5</accession>
<protein>
    <submittedName>
        <fullName evidence="3">Zonular occludens toxin domain-containing protein</fullName>
    </submittedName>
</protein>
<sequence length="459" mass="51659">MAISFRYGPAGSYKSAAAIWFDLLPALKAGRLCYTNVEGMQPLHIIEKRLNTRFPESTKLVRISSRNSEGIELWRNWYNWLPIGAFVLLDEAQDIFGAATGFKMVSYPAKPVENFLHHLPPDHKTLFYSRWVPVESIDDGELDDTGRTQFDDNGRLLYPFDFNGACMRHRKYNWDLVMCTPDFKQIPSEVKGVAEIAKQHRSKDSFSLTRRKPRIFEHHPTKTVSDPAKGDFTYRQKVPLDVHLLYSSTGTGQVTKSGAQTSILSSPRVVLSLVGGVAAIAYFVWFLIGVFTDDKKPATAVAPPVASSMQTDVSPPGQRVDQGWQDPIGLSYRGDSAPGDPTALRSPAYLASFYPVKPYKEIYFTGYSEVRSSNRFERLTLFNVVTEHDVFPVTSKDLAFFGVSVIQYSDCVIKLKKGELERFVGCMPFDDRFPIIEQPQMAQLPAQMVPVNVESPIKM</sequence>
<evidence type="ECO:0000256" key="1">
    <source>
        <dbReference type="SAM" id="Phobius"/>
    </source>
</evidence>
<evidence type="ECO:0000313" key="4">
    <source>
        <dbReference type="Proteomes" id="UP001499988"/>
    </source>
</evidence>
<feature type="transmembrane region" description="Helical" evidence="1">
    <location>
        <begin position="269"/>
        <end position="288"/>
    </location>
</feature>